<accession>A0A1H3XDT1</accession>
<evidence type="ECO:0000256" key="1">
    <source>
        <dbReference type="ARBA" id="ARBA00022801"/>
    </source>
</evidence>
<dbReference type="Gene3D" id="3.60.40.10">
    <property type="entry name" value="PPM-type phosphatase domain"/>
    <property type="match status" value="1"/>
</dbReference>
<evidence type="ECO:0000256" key="3">
    <source>
        <dbReference type="SAM" id="Phobius"/>
    </source>
</evidence>
<feature type="coiled-coil region" evidence="2">
    <location>
        <begin position="441"/>
        <end position="468"/>
    </location>
</feature>
<keyword evidence="3" id="KW-0812">Transmembrane</keyword>
<evidence type="ECO:0000313" key="5">
    <source>
        <dbReference type="EMBL" id="SDZ97537.1"/>
    </source>
</evidence>
<gene>
    <name evidence="5" type="ORF">SAMN05216462_0172</name>
</gene>
<dbReference type="SMART" id="SM00028">
    <property type="entry name" value="TPR"/>
    <property type="match status" value="2"/>
</dbReference>
<dbReference type="PROSITE" id="PS51257">
    <property type="entry name" value="PROKAR_LIPOPROTEIN"/>
    <property type="match status" value="1"/>
</dbReference>
<dbReference type="AlphaFoldDB" id="A0A1H3XDT1"/>
<dbReference type="InterPro" id="IPR019734">
    <property type="entry name" value="TPR_rpt"/>
</dbReference>
<proteinExistence type="predicted"/>
<sequence length="697" mass="78662">MRDLKKWQFRITLILTAAILMSCGGNSRSWKGNSKSAKDSLKVSAIDSMIVAVEEAKDYDRKFALADSLEKTGDISPVRANYLRGTALRSLKKKAASEAYFKKALEVEELQEKDVLYYSRSARVLAQMLSVKNDYESTLRVATPAVQKLAGHPKAQSGDLAVLYYVIGSAQMYLGHDEDASESYEKSFEQYLKSISKKDTNGSRIRSAITGINNITVACLNTQHYKEGKKWNDRTDSLLYVYRLRPDADSEVCDHYRARIRLFNALTAYEFGHRAEADASFAAFQKTDYAATEQGKLDANDYLMKAHRFEEAAKNFRMLDHWVDVRGMKMNLDNISMYLIPKYRANIGAGRKDSAIYVANQIVNAYDSALVWSKRDDTAEMATIYETHQKEEELARSQWELEKRGHDIARQRMISFGIGILLLTGFLGFYTLNKRKAFNLLQEAYDKLEEATSARERIESELRIARDIQMSMIPASNLESEGLDLFASMTPAKEVGGDLYDYFLEKDHLYIAIGDVSGKGVPASLFMAQVIRLFRAMAKQHYTPADICTRINNELTENNENGMFITMFIGLIDLNSGRLDFCNAGHNPPVLGGDADGGNFLKMIPNAPIGLWQGLEFEGEFIESIKGKPLFIYTDGLNEAENPDLVRFGDDHMLDVLRHTEFANAMQVVESLKRQVEEHRQGADPNDDLTMMCLKVG</sequence>
<dbReference type="OrthoDB" id="9763484at2"/>
<organism evidence="5 6">
    <name type="scientific">Xylanibacter ruminicola</name>
    <name type="common">Prevotella ruminicola</name>
    <dbReference type="NCBI Taxonomy" id="839"/>
    <lineage>
        <taxon>Bacteria</taxon>
        <taxon>Pseudomonadati</taxon>
        <taxon>Bacteroidota</taxon>
        <taxon>Bacteroidia</taxon>
        <taxon>Bacteroidales</taxon>
        <taxon>Prevotellaceae</taxon>
        <taxon>Xylanibacter</taxon>
    </lineage>
</organism>
<dbReference type="EMBL" id="FNRF01000001">
    <property type="protein sequence ID" value="SDZ97537.1"/>
    <property type="molecule type" value="Genomic_DNA"/>
</dbReference>
<reference evidence="5 6" key="1">
    <citation type="submission" date="2016-10" db="EMBL/GenBank/DDBJ databases">
        <authorList>
            <person name="de Groot N.N."/>
        </authorList>
    </citation>
    <scope>NUCLEOTIDE SEQUENCE [LARGE SCALE GENOMIC DNA]</scope>
    <source>
        <strain evidence="5 6">D31d</strain>
    </source>
</reference>
<keyword evidence="3" id="KW-0472">Membrane</keyword>
<keyword evidence="3" id="KW-1133">Transmembrane helix</keyword>
<feature type="domain" description="PPM-type phosphatase" evidence="4">
    <location>
        <begin position="480"/>
        <end position="696"/>
    </location>
</feature>
<protein>
    <submittedName>
        <fullName evidence="5">Serine phosphatase RsbU, regulator of sigma subunit</fullName>
    </submittedName>
</protein>
<dbReference type="Proteomes" id="UP000182257">
    <property type="component" value="Unassembled WGS sequence"/>
</dbReference>
<dbReference type="Gene3D" id="1.25.40.10">
    <property type="entry name" value="Tetratricopeptide repeat domain"/>
    <property type="match status" value="1"/>
</dbReference>
<dbReference type="SUPFAM" id="SSF48452">
    <property type="entry name" value="TPR-like"/>
    <property type="match status" value="1"/>
</dbReference>
<dbReference type="Pfam" id="PF13181">
    <property type="entry name" value="TPR_8"/>
    <property type="match status" value="2"/>
</dbReference>
<name>A0A1H3XDT1_XYLRU</name>
<dbReference type="PANTHER" id="PTHR43156:SF2">
    <property type="entry name" value="STAGE II SPORULATION PROTEIN E"/>
    <property type="match status" value="1"/>
</dbReference>
<dbReference type="SMART" id="SM00331">
    <property type="entry name" value="PP2C_SIG"/>
    <property type="match status" value="1"/>
</dbReference>
<evidence type="ECO:0000256" key="2">
    <source>
        <dbReference type="SAM" id="Coils"/>
    </source>
</evidence>
<dbReference type="InterPro" id="IPR036457">
    <property type="entry name" value="PPM-type-like_dom_sf"/>
</dbReference>
<dbReference type="InterPro" id="IPR052016">
    <property type="entry name" value="Bact_Sigma-Reg"/>
</dbReference>
<dbReference type="GO" id="GO:0016791">
    <property type="term" value="F:phosphatase activity"/>
    <property type="evidence" value="ECO:0007669"/>
    <property type="project" value="TreeGrafter"/>
</dbReference>
<evidence type="ECO:0000259" key="4">
    <source>
        <dbReference type="SMART" id="SM00331"/>
    </source>
</evidence>
<dbReference type="Pfam" id="PF07228">
    <property type="entry name" value="SpoIIE"/>
    <property type="match status" value="1"/>
</dbReference>
<dbReference type="RefSeq" id="WP_081352796.1">
    <property type="nucleotide sequence ID" value="NZ_FNRF01000001.1"/>
</dbReference>
<dbReference type="PANTHER" id="PTHR43156">
    <property type="entry name" value="STAGE II SPORULATION PROTEIN E-RELATED"/>
    <property type="match status" value="1"/>
</dbReference>
<keyword evidence="1" id="KW-0378">Hydrolase</keyword>
<dbReference type="InterPro" id="IPR011990">
    <property type="entry name" value="TPR-like_helical_dom_sf"/>
</dbReference>
<keyword evidence="2" id="KW-0175">Coiled coil</keyword>
<feature type="transmembrane region" description="Helical" evidence="3">
    <location>
        <begin position="413"/>
        <end position="432"/>
    </location>
</feature>
<dbReference type="InterPro" id="IPR001932">
    <property type="entry name" value="PPM-type_phosphatase-like_dom"/>
</dbReference>
<evidence type="ECO:0000313" key="6">
    <source>
        <dbReference type="Proteomes" id="UP000182257"/>
    </source>
</evidence>